<dbReference type="AlphaFoldDB" id="A0A066RV69"/>
<evidence type="ECO:0000313" key="1">
    <source>
        <dbReference type="EMBL" id="KDM91268.1"/>
    </source>
</evidence>
<proteinExistence type="predicted"/>
<dbReference type="EMBL" id="JMIB01000023">
    <property type="protein sequence ID" value="KDM91268.1"/>
    <property type="molecule type" value="Genomic_DNA"/>
</dbReference>
<dbReference type="Proteomes" id="UP000027192">
    <property type="component" value="Unassembled WGS sequence"/>
</dbReference>
<dbReference type="OrthoDB" id="5819332at2"/>
<gene>
    <name evidence="1" type="ORF">EA58_11885</name>
</gene>
<dbReference type="RefSeq" id="WP_036752697.1">
    <property type="nucleotide sequence ID" value="NZ_JMIB01000023.1"/>
</dbReference>
<accession>A0A066RV69</accession>
<comment type="caution">
    <text evidence="1">The sequence shown here is derived from an EMBL/GenBank/DDBJ whole genome shotgun (WGS) entry which is preliminary data.</text>
</comment>
<evidence type="ECO:0000313" key="2">
    <source>
        <dbReference type="Proteomes" id="UP000027192"/>
    </source>
</evidence>
<sequence>MKVTVSPHAAQEGTLRIWLRRIPVSSQIIYAFRSGHPHNRNEPVSQAFIYGRGEGSSASEHVMLLFRPGENIQPFQVGEELTLKVRDEKTGHYQEIELDVTHIE</sequence>
<organism evidence="1 2">
    <name type="scientific">Photobacterium galatheae</name>
    <dbReference type="NCBI Taxonomy" id="1654360"/>
    <lineage>
        <taxon>Bacteria</taxon>
        <taxon>Pseudomonadati</taxon>
        <taxon>Pseudomonadota</taxon>
        <taxon>Gammaproteobacteria</taxon>
        <taxon>Vibrionales</taxon>
        <taxon>Vibrionaceae</taxon>
        <taxon>Photobacterium</taxon>
    </lineage>
</organism>
<protein>
    <submittedName>
        <fullName evidence="1">Uncharacterized protein</fullName>
    </submittedName>
</protein>
<name>A0A066RV69_9GAMM</name>
<reference evidence="1 2" key="1">
    <citation type="submission" date="2014-04" db="EMBL/GenBank/DDBJ databases">
        <title>Draft genome sequence of Photobacterium halotolerans S2753: a solonamide, ngercheumicin and holomycin producer.</title>
        <authorList>
            <person name="Machado H.R."/>
            <person name="Gram L."/>
        </authorList>
    </citation>
    <scope>NUCLEOTIDE SEQUENCE [LARGE SCALE GENOMIC DNA]</scope>
    <source>
        <strain evidence="1 2">S2753</strain>
    </source>
</reference>
<keyword evidence="2" id="KW-1185">Reference proteome</keyword>